<keyword evidence="3" id="KW-0732">Signal</keyword>
<sequence length="358" mass="39869">MNKILFSLFIVLSSLAYGQTNKYDEVLNYYNAKKNFNGVALVATNGKIDYLRAIGISNRQTGTNFTINAKFKIASITKAFTAVLIVQLYQEGKIDLKAPFGIYYPNYKGEAKTTVTIENLLTYSSGIPNDAESLEMKSYQLPLKIDDYIDTYCSGNLVDTPGTKSNYSNTEYIILTKIIEIVTNKPFGTVLKEKILQPLKMENSGMLFSKDIVAGLSNAYTIDDSSQTITNDAPYFIENFYGAGSMYSTIEDLLKFDEGIFNNRLLNKSNTALLLAPNKNLNDVAFGVWYASGYGTFSKPFIYRTGGILGACSNWIHTIDDKKSIIVFNNTNGTNLYEMSEQLYLVNQGKAPDAIMPQ</sequence>
<dbReference type="Proteomes" id="UP000598971">
    <property type="component" value="Unassembled WGS sequence"/>
</dbReference>
<dbReference type="GO" id="GO:0016787">
    <property type="term" value="F:hydrolase activity"/>
    <property type="evidence" value="ECO:0007669"/>
    <property type="project" value="UniProtKB-KW"/>
</dbReference>
<gene>
    <name evidence="5" type="ORF">GD597_17610</name>
</gene>
<feature type="signal peptide" evidence="3">
    <location>
        <begin position="1"/>
        <end position="18"/>
    </location>
</feature>
<comment type="caution">
    <text evidence="5">The sequence shown here is derived from an EMBL/GenBank/DDBJ whole genome shotgun (WGS) entry which is preliminary data.</text>
</comment>
<dbReference type="SUPFAM" id="SSF56601">
    <property type="entry name" value="beta-lactamase/transpeptidase-like"/>
    <property type="match status" value="1"/>
</dbReference>
<feature type="chain" id="PRO_5035209869" evidence="3">
    <location>
        <begin position="19"/>
        <end position="358"/>
    </location>
</feature>
<comment type="subcellular location">
    <subcellularLocation>
        <location evidence="1">Membrane</location>
    </subcellularLocation>
</comment>
<accession>A0A8J8FHJ3</accession>
<evidence type="ECO:0000259" key="4">
    <source>
        <dbReference type="Pfam" id="PF00144"/>
    </source>
</evidence>
<evidence type="ECO:0000313" key="5">
    <source>
        <dbReference type="EMBL" id="NNV57293.1"/>
    </source>
</evidence>
<dbReference type="PANTHER" id="PTHR46825">
    <property type="entry name" value="D-ALANYL-D-ALANINE-CARBOXYPEPTIDASE/ENDOPEPTIDASE AMPH"/>
    <property type="match status" value="1"/>
</dbReference>
<keyword evidence="5" id="KW-0378">Hydrolase</keyword>
<evidence type="ECO:0000256" key="3">
    <source>
        <dbReference type="SAM" id="SignalP"/>
    </source>
</evidence>
<dbReference type="GO" id="GO:0016020">
    <property type="term" value="C:membrane"/>
    <property type="evidence" value="ECO:0007669"/>
    <property type="project" value="UniProtKB-SubCell"/>
</dbReference>
<evidence type="ECO:0000256" key="1">
    <source>
        <dbReference type="ARBA" id="ARBA00004370"/>
    </source>
</evidence>
<dbReference type="RefSeq" id="WP_171609241.1">
    <property type="nucleotide sequence ID" value="NZ_WHPF01000014.1"/>
</dbReference>
<organism evidence="5 6">
    <name type="scientific">Limnovirga soli</name>
    <dbReference type="NCBI Taxonomy" id="2656915"/>
    <lineage>
        <taxon>Bacteria</taxon>
        <taxon>Pseudomonadati</taxon>
        <taxon>Bacteroidota</taxon>
        <taxon>Chitinophagia</taxon>
        <taxon>Chitinophagales</taxon>
        <taxon>Chitinophagaceae</taxon>
        <taxon>Limnovirga</taxon>
    </lineage>
</organism>
<keyword evidence="2" id="KW-0472">Membrane</keyword>
<dbReference type="Pfam" id="PF00144">
    <property type="entry name" value="Beta-lactamase"/>
    <property type="match status" value="1"/>
</dbReference>
<dbReference type="Gene3D" id="3.40.710.10">
    <property type="entry name" value="DD-peptidase/beta-lactamase superfamily"/>
    <property type="match status" value="1"/>
</dbReference>
<dbReference type="InterPro" id="IPR012338">
    <property type="entry name" value="Beta-lactam/transpept-like"/>
</dbReference>
<dbReference type="InterPro" id="IPR050491">
    <property type="entry name" value="AmpC-like"/>
</dbReference>
<dbReference type="AlphaFoldDB" id="A0A8J8FHJ3"/>
<reference evidence="5" key="1">
    <citation type="submission" date="2019-10" db="EMBL/GenBank/DDBJ databases">
        <title>Draft genome sequence of Panacibacter sp. KCS-6.</title>
        <authorList>
            <person name="Yim K.J."/>
        </authorList>
    </citation>
    <scope>NUCLEOTIDE SEQUENCE</scope>
    <source>
        <strain evidence="5">KCS-6</strain>
    </source>
</reference>
<feature type="domain" description="Beta-lactamase-related" evidence="4">
    <location>
        <begin position="31"/>
        <end position="336"/>
    </location>
</feature>
<dbReference type="PANTHER" id="PTHR46825:SF11">
    <property type="entry name" value="PENICILLIN-BINDING PROTEIN 4"/>
    <property type="match status" value="1"/>
</dbReference>
<dbReference type="InterPro" id="IPR001466">
    <property type="entry name" value="Beta-lactam-related"/>
</dbReference>
<proteinExistence type="predicted"/>
<name>A0A8J8FHJ3_9BACT</name>
<protein>
    <submittedName>
        <fullName evidence="5">Serine hydrolase</fullName>
    </submittedName>
</protein>
<evidence type="ECO:0000256" key="2">
    <source>
        <dbReference type="ARBA" id="ARBA00023136"/>
    </source>
</evidence>
<evidence type="ECO:0000313" key="6">
    <source>
        <dbReference type="Proteomes" id="UP000598971"/>
    </source>
</evidence>
<dbReference type="EMBL" id="WHPF01000014">
    <property type="protein sequence ID" value="NNV57293.1"/>
    <property type="molecule type" value="Genomic_DNA"/>
</dbReference>
<keyword evidence="6" id="KW-1185">Reference proteome</keyword>